<name>A0A7W9PQE4_9ACTN</name>
<evidence type="ECO:0000256" key="1">
    <source>
        <dbReference type="SAM" id="MobiDB-lite"/>
    </source>
</evidence>
<dbReference type="AlphaFoldDB" id="A0A7W9PQE4"/>
<organism evidence="4 5">
    <name type="scientific">Streptomyces echinatus</name>
    <dbReference type="NCBI Taxonomy" id="67293"/>
    <lineage>
        <taxon>Bacteria</taxon>
        <taxon>Bacillati</taxon>
        <taxon>Actinomycetota</taxon>
        <taxon>Actinomycetes</taxon>
        <taxon>Kitasatosporales</taxon>
        <taxon>Streptomycetaceae</taxon>
        <taxon>Streptomyces</taxon>
    </lineage>
</organism>
<dbReference type="PANTHER" id="PTHR38589:SF1">
    <property type="entry name" value="BLR0621 PROTEIN"/>
    <property type="match status" value="1"/>
</dbReference>
<dbReference type="Pfam" id="PF03734">
    <property type="entry name" value="YkuD"/>
    <property type="match status" value="1"/>
</dbReference>
<evidence type="ECO:0000256" key="2">
    <source>
        <dbReference type="SAM" id="SignalP"/>
    </source>
</evidence>
<feature type="chain" id="PRO_5030508994" evidence="2">
    <location>
        <begin position="27"/>
        <end position="244"/>
    </location>
</feature>
<comment type="caution">
    <text evidence="4">The sequence shown here is derived from an EMBL/GenBank/DDBJ whole genome shotgun (WGS) entry which is preliminary data.</text>
</comment>
<dbReference type="InterPro" id="IPR005490">
    <property type="entry name" value="LD_TPept_cat_dom"/>
</dbReference>
<feature type="signal peptide" evidence="2">
    <location>
        <begin position="1"/>
        <end position="26"/>
    </location>
</feature>
<feature type="domain" description="L,D-TPase catalytic" evidence="3">
    <location>
        <begin position="119"/>
        <end position="235"/>
    </location>
</feature>
<dbReference type="RefSeq" id="WP_184961398.1">
    <property type="nucleotide sequence ID" value="NZ_BAAAWF010000073.1"/>
</dbReference>
<dbReference type="EMBL" id="JACHJK010000002">
    <property type="protein sequence ID" value="MBB5925482.1"/>
    <property type="molecule type" value="Genomic_DNA"/>
</dbReference>
<reference evidence="4 5" key="1">
    <citation type="submission" date="2020-08" db="EMBL/GenBank/DDBJ databases">
        <title>Genomic Encyclopedia of Type Strains, Phase III (KMG-III): the genomes of soil and plant-associated and newly described type strains.</title>
        <authorList>
            <person name="Whitman W."/>
        </authorList>
    </citation>
    <scope>NUCLEOTIDE SEQUENCE [LARGE SCALE GENOMIC DNA]</scope>
    <source>
        <strain evidence="4 5">CECT 3313</strain>
    </source>
</reference>
<protein>
    <submittedName>
        <fullName evidence="4">L,D-peptidoglycan transpeptidase YkuD (ErfK/YbiS/YcfS/YnhG family)</fullName>
    </submittedName>
</protein>
<evidence type="ECO:0000313" key="4">
    <source>
        <dbReference type="EMBL" id="MBB5925482.1"/>
    </source>
</evidence>
<sequence>MIQRRTAVALLASPLLLTGCGGGAEATERRTSPRRPAPAPTPETSTEPAPRGIPGLGPERLADIPERCGQAVVVTGRGPDSPLCTAVLHQRTADGWQPGPAWPAHNALRGWSAHHMIGDLRSPLGVYTLSDAGGLLPDPGSRLPYHHSGGFHSPGTGFEGEPLEGSFDYVVAIDYNREPGTSPLDWTRPLGPKRGGGVWLHVDHGGPTHGCVSVAKTHMKDLLRTLDPARHPVVVMGHADWLAR</sequence>
<keyword evidence="5" id="KW-1185">Reference proteome</keyword>
<dbReference type="GO" id="GO:0016740">
    <property type="term" value="F:transferase activity"/>
    <property type="evidence" value="ECO:0007669"/>
    <property type="project" value="InterPro"/>
</dbReference>
<dbReference type="Proteomes" id="UP000585836">
    <property type="component" value="Unassembled WGS sequence"/>
</dbReference>
<keyword evidence="2" id="KW-0732">Signal</keyword>
<dbReference type="PROSITE" id="PS51257">
    <property type="entry name" value="PROKAR_LIPOPROTEIN"/>
    <property type="match status" value="1"/>
</dbReference>
<evidence type="ECO:0000313" key="5">
    <source>
        <dbReference type="Proteomes" id="UP000585836"/>
    </source>
</evidence>
<dbReference type="PANTHER" id="PTHR38589">
    <property type="entry name" value="BLR0621 PROTEIN"/>
    <property type="match status" value="1"/>
</dbReference>
<feature type="region of interest" description="Disordered" evidence="1">
    <location>
        <begin position="19"/>
        <end position="61"/>
    </location>
</feature>
<proteinExistence type="predicted"/>
<evidence type="ECO:0000259" key="3">
    <source>
        <dbReference type="Pfam" id="PF03734"/>
    </source>
</evidence>
<accession>A0A7W9PQE4</accession>
<gene>
    <name evidence="4" type="ORF">FHS34_000936</name>
</gene>